<proteinExistence type="predicted"/>
<name>A0A2N7S2I8_9MICC</name>
<comment type="caution">
    <text evidence="1">The sequence shown here is derived from an EMBL/GenBank/DDBJ whole genome shotgun (WGS) entry which is preliminary data.</text>
</comment>
<dbReference type="Proteomes" id="UP000235739">
    <property type="component" value="Unassembled WGS sequence"/>
</dbReference>
<dbReference type="RefSeq" id="WP_102597345.1">
    <property type="nucleotide sequence ID" value="NZ_JABUYH010000038.1"/>
</dbReference>
<dbReference type="PROSITE" id="PS51257">
    <property type="entry name" value="PROKAR_LIPOPROTEIN"/>
    <property type="match status" value="1"/>
</dbReference>
<evidence type="ECO:0008006" key="3">
    <source>
        <dbReference type="Google" id="ProtNLM"/>
    </source>
</evidence>
<dbReference type="EMBL" id="PNQX01000001">
    <property type="protein sequence ID" value="PMQ20371.1"/>
    <property type="molecule type" value="Genomic_DNA"/>
</dbReference>
<accession>A0A2N7S2I8</accession>
<protein>
    <recommendedName>
        <fullName evidence="3">Lipoprotein</fullName>
    </recommendedName>
</protein>
<gene>
    <name evidence="1" type="ORF">CIK84_01745</name>
</gene>
<evidence type="ECO:0000313" key="1">
    <source>
        <dbReference type="EMBL" id="PMQ20371.1"/>
    </source>
</evidence>
<evidence type="ECO:0000313" key="2">
    <source>
        <dbReference type="Proteomes" id="UP000235739"/>
    </source>
</evidence>
<dbReference type="AlphaFoldDB" id="A0A2N7S2I8"/>
<sequence>MLKKISVTAAVIALGLSILSGCSSGKLSTEETCALLVDKATELSLAEKTDSSVRALLEGDDASFKSAMEEVTALLQEAADKTDDKKLADGLQVSIDQNNQMIESLTDDDLTLMEKIAKSQDTNTTEDSEKMGYVNTACPGLAELGQ</sequence>
<reference evidence="1 2" key="1">
    <citation type="journal article" date="2017" name="Elife">
        <title>Extensive horizontal gene transfer in cheese-associated bacteria.</title>
        <authorList>
            <person name="Bonham K.S."/>
            <person name="Wolfe B.E."/>
            <person name="Dutton R.J."/>
        </authorList>
    </citation>
    <scope>NUCLEOTIDE SEQUENCE [LARGE SCALE GENOMIC DNA]</scope>
    <source>
        <strain evidence="1 2">JB182</strain>
    </source>
</reference>
<organism evidence="1 2">
    <name type="scientific">Glutamicibacter arilaitensis</name>
    <dbReference type="NCBI Taxonomy" id="256701"/>
    <lineage>
        <taxon>Bacteria</taxon>
        <taxon>Bacillati</taxon>
        <taxon>Actinomycetota</taxon>
        <taxon>Actinomycetes</taxon>
        <taxon>Micrococcales</taxon>
        <taxon>Micrococcaceae</taxon>
        <taxon>Glutamicibacter</taxon>
    </lineage>
</organism>